<organism evidence="1 2">
    <name type="scientific">Bacillus phage Hakuna</name>
    <dbReference type="NCBI Taxonomy" id="1486659"/>
    <lineage>
        <taxon>Viruses</taxon>
        <taxon>Duplodnaviria</taxon>
        <taxon>Heunggongvirae</taxon>
        <taxon>Uroviricota</taxon>
        <taxon>Caudoviricetes</taxon>
        <taxon>Herelleviridae</taxon>
        <taxon>Bastillevirinae</taxon>
        <taxon>Wphvirus</taxon>
        <taxon>Wphvirus hakuna</taxon>
    </lineage>
</organism>
<dbReference type="KEGG" id="vg:19526250"/>
<evidence type="ECO:0000313" key="1">
    <source>
        <dbReference type="EMBL" id="AHZ10268.1"/>
    </source>
</evidence>
<evidence type="ECO:0000313" key="2">
    <source>
        <dbReference type="Proteomes" id="UP000026900"/>
    </source>
</evidence>
<proteinExistence type="predicted"/>
<keyword evidence="2" id="KW-1185">Reference proteome</keyword>
<accession>A0A024B2Q4</accession>
<reference evidence="2" key="1">
    <citation type="submission" date="2014-09" db="EMBL/GenBank/DDBJ databases">
        <authorList>
            <person name="Sauder A.B."/>
            <person name="McKenzie Q.R."/>
            <person name="Temple L.M."/>
            <person name="Alexis B.K."/>
            <person name="Al-Atrache Z."/>
            <person name="Lewis L.O."/>
            <person name="Loesser-Casey K.E."/>
            <person name="Mitchell K.J."/>
        </authorList>
    </citation>
    <scope>NUCLEOTIDE SEQUENCE [LARGE SCALE GENOMIC DNA]</scope>
</reference>
<dbReference type="Proteomes" id="UP000026900">
    <property type="component" value="Segment"/>
</dbReference>
<dbReference type="GeneID" id="19526250"/>
<protein>
    <submittedName>
        <fullName evidence="1">Uncharacterized protein</fullName>
    </submittedName>
</protein>
<dbReference type="RefSeq" id="YP_009036699.1">
    <property type="nucleotide sequence ID" value="NC_024213.1"/>
</dbReference>
<dbReference type="EMBL" id="KJ489399">
    <property type="protein sequence ID" value="AHZ10268.1"/>
    <property type="molecule type" value="Genomic_DNA"/>
</dbReference>
<sequence>MRTINGGQLYKVKNMGLMLTMFDESFMPITYAVQEEVSEYDMYEKVDECKIGVTLRHVQLDFEITITMDQLVTYFEPFNSHEVVLRPVVGRNTIIQYLKDELSVDDIDFGTGFLIKVDRHSFDADDDDVVVRIQYAKTGFRFRQFVTIARVMEMKSLLSMFNNPRNRYISDMNLFDRVTIAEHRDYRYFYGYSTAEGFCRTIRKNIDKQEFALDRENVSTVVEFKSIDIYLNSDELEVTYTKGVKEEENEVSAFRVIRKDEDLVEFPETIGKGLVVTFKAGIVHMLVNNLALVKNGSFSVVEISQRGSLGVWGAKFESIADYKKGIKGLGIKVIDIEEINDYSLVNKVLLNK</sequence>
<name>A0A024B2Q4_9CAUD</name>